<dbReference type="PANTHER" id="PTHR11909">
    <property type="entry name" value="CASEIN KINASE-RELATED"/>
    <property type="match status" value="1"/>
</dbReference>
<feature type="region of interest" description="Disordered" evidence="2">
    <location>
        <begin position="1"/>
        <end position="20"/>
    </location>
</feature>
<dbReference type="SUPFAM" id="SSF56112">
    <property type="entry name" value="Protein kinase-like (PK-like)"/>
    <property type="match status" value="1"/>
</dbReference>
<accession>A0A0C2GLJ6</accession>
<evidence type="ECO:0000313" key="4">
    <source>
        <dbReference type="EMBL" id="KIH57936.1"/>
    </source>
</evidence>
<feature type="compositionally biased region" description="Basic and acidic residues" evidence="2">
    <location>
        <begin position="7"/>
        <end position="20"/>
    </location>
</feature>
<feature type="domain" description="Protein kinase" evidence="3">
    <location>
        <begin position="115"/>
        <end position="357"/>
    </location>
</feature>
<dbReference type="EMBL" id="KN733738">
    <property type="protein sequence ID" value="KIH57936.1"/>
    <property type="molecule type" value="Genomic_DNA"/>
</dbReference>
<reference evidence="4 5" key="1">
    <citation type="submission" date="2013-12" db="EMBL/GenBank/DDBJ databases">
        <title>Draft genome of the parsitic nematode Ancylostoma duodenale.</title>
        <authorList>
            <person name="Mitreva M."/>
        </authorList>
    </citation>
    <scope>NUCLEOTIDE SEQUENCE [LARGE SCALE GENOMIC DNA]</scope>
    <source>
        <strain evidence="4 5">Zhejiang</strain>
    </source>
</reference>
<dbReference type="GO" id="GO:0005524">
    <property type="term" value="F:ATP binding"/>
    <property type="evidence" value="ECO:0007669"/>
    <property type="project" value="UniProtKB-UniRule"/>
</dbReference>
<dbReference type="Gene3D" id="1.10.510.10">
    <property type="entry name" value="Transferase(Phosphotransferase) domain 1"/>
    <property type="match status" value="1"/>
</dbReference>
<dbReference type="InterPro" id="IPR017441">
    <property type="entry name" value="Protein_kinase_ATP_BS"/>
</dbReference>
<dbReference type="InterPro" id="IPR011009">
    <property type="entry name" value="Kinase-like_dom_sf"/>
</dbReference>
<dbReference type="OrthoDB" id="5979581at2759"/>
<dbReference type="InterPro" id="IPR000719">
    <property type="entry name" value="Prot_kinase_dom"/>
</dbReference>
<evidence type="ECO:0000256" key="2">
    <source>
        <dbReference type="SAM" id="MobiDB-lite"/>
    </source>
</evidence>
<keyword evidence="5" id="KW-1185">Reference proteome</keyword>
<dbReference type="PROSITE" id="PS50011">
    <property type="entry name" value="PROTEIN_KINASE_DOM"/>
    <property type="match status" value="1"/>
</dbReference>
<sequence>MTRHGYTRRDYNDDNDRYNRRDYDDVRSSMRLDQMRSKRCILRVEEHLSHHRYHFHPRPIPIHLVLAKSGSTLGLITQLFPCDKRVVFIEEAPKKKKKRPLIPTGENVCSPSHKYKIVSLLGSGGFGDVYKVRQSETGQFYALKTEDVEIDSRLNRLKVEATVLSACGTATYRKHFLRLIDRGVTPKFKFIVMPIVGWSLDKIRKEVLNGAQFSDLKLANFAIGIDKPSHETIFMLDFGIAKRIAGDDGIIPEPREKVAFMGTRRYASRACHQMKEQGRKDDVESWCYMMLDIFDEKCIPWRDVKDNDETLRLKDDLMHSRDDLFTEGELKPEINDVYLSIPREMSLIFDYINTLVFEDMVDFDYLLDILGRIVEVNHWKVDEKMDWIPVFISKNMFMENVEGVTAENPQPKQASIKA</sequence>
<keyword evidence="1" id="KW-0067">ATP-binding</keyword>
<protein>
    <recommendedName>
        <fullName evidence="3">Protein kinase domain-containing protein</fullName>
    </recommendedName>
</protein>
<dbReference type="InterPro" id="IPR050235">
    <property type="entry name" value="CK1_Ser-Thr_kinase"/>
</dbReference>
<evidence type="ECO:0000256" key="1">
    <source>
        <dbReference type="PROSITE-ProRule" id="PRU10141"/>
    </source>
</evidence>
<feature type="binding site" evidence="1">
    <location>
        <position position="144"/>
    </location>
    <ligand>
        <name>ATP</name>
        <dbReference type="ChEBI" id="CHEBI:30616"/>
    </ligand>
</feature>
<evidence type="ECO:0000259" key="3">
    <source>
        <dbReference type="PROSITE" id="PS50011"/>
    </source>
</evidence>
<dbReference type="PROSITE" id="PS00107">
    <property type="entry name" value="PROTEIN_KINASE_ATP"/>
    <property type="match status" value="1"/>
</dbReference>
<keyword evidence="1" id="KW-0547">Nucleotide-binding</keyword>
<dbReference type="SMART" id="SM00220">
    <property type="entry name" value="S_TKc"/>
    <property type="match status" value="1"/>
</dbReference>
<organism evidence="4 5">
    <name type="scientific">Ancylostoma duodenale</name>
    <dbReference type="NCBI Taxonomy" id="51022"/>
    <lineage>
        <taxon>Eukaryota</taxon>
        <taxon>Metazoa</taxon>
        <taxon>Ecdysozoa</taxon>
        <taxon>Nematoda</taxon>
        <taxon>Chromadorea</taxon>
        <taxon>Rhabditida</taxon>
        <taxon>Rhabditina</taxon>
        <taxon>Rhabditomorpha</taxon>
        <taxon>Strongyloidea</taxon>
        <taxon>Ancylostomatidae</taxon>
        <taxon>Ancylostomatinae</taxon>
        <taxon>Ancylostoma</taxon>
    </lineage>
</organism>
<gene>
    <name evidence="4" type="ORF">ANCDUO_11867</name>
</gene>
<dbReference type="Gene3D" id="3.30.200.20">
    <property type="entry name" value="Phosphorylase Kinase, domain 1"/>
    <property type="match status" value="1"/>
</dbReference>
<dbReference type="AlphaFoldDB" id="A0A0C2GLJ6"/>
<dbReference type="Proteomes" id="UP000054047">
    <property type="component" value="Unassembled WGS sequence"/>
</dbReference>
<proteinExistence type="predicted"/>
<evidence type="ECO:0000313" key="5">
    <source>
        <dbReference type="Proteomes" id="UP000054047"/>
    </source>
</evidence>
<dbReference type="GO" id="GO:0004672">
    <property type="term" value="F:protein kinase activity"/>
    <property type="evidence" value="ECO:0007669"/>
    <property type="project" value="InterPro"/>
</dbReference>
<name>A0A0C2GLJ6_9BILA</name>